<dbReference type="Pfam" id="PF13391">
    <property type="entry name" value="HNH_2"/>
    <property type="match status" value="1"/>
</dbReference>
<dbReference type="EMBL" id="CP002580">
    <property type="protein sequence ID" value="AJK46015.1"/>
    <property type="molecule type" value="Genomic_DNA"/>
</dbReference>
<evidence type="ECO:0000313" key="4">
    <source>
        <dbReference type="Proteomes" id="UP000031838"/>
    </source>
</evidence>
<dbReference type="HOGENOM" id="CLU_920334_0_0_4"/>
<reference evidence="4" key="1">
    <citation type="submission" date="2011-03" db="EMBL/GenBank/DDBJ databases">
        <authorList>
            <person name="Voget S."/>
            <person name="Streit W.R."/>
            <person name="Jaeger K.E."/>
            <person name="Daniel R."/>
        </authorList>
    </citation>
    <scope>NUCLEOTIDE SEQUENCE [LARGE SCALE GENOMIC DNA]</scope>
    <source>
        <strain evidence="4">PG1</strain>
    </source>
</reference>
<feature type="region of interest" description="Disordered" evidence="1">
    <location>
        <begin position="280"/>
        <end position="302"/>
    </location>
</feature>
<proteinExistence type="predicted"/>
<accession>A0A0B6RY69</accession>
<organism evidence="3 4">
    <name type="scientific">Burkholderia plantarii</name>
    <dbReference type="NCBI Taxonomy" id="41899"/>
    <lineage>
        <taxon>Bacteria</taxon>
        <taxon>Pseudomonadati</taxon>
        <taxon>Pseudomonadota</taxon>
        <taxon>Betaproteobacteria</taxon>
        <taxon>Burkholderiales</taxon>
        <taxon>Burkholderiaceae</taxon>
        <taxon>Burkholderia</taxon>
    </lineage>
</organism>
<protein>
    <recommendedName>
        <fullName evidence="2">HNH nuclease domain-containing protein</fullName>
    </recommendedName>
</protein>
<dbReference type="AlphaFoldDB" id="A0A0B6RY69"/>
<reference evidence="3 4" key="2">
    <citation type="journal article" date="2016" name="Appl. Microbiol. Biotechnol.">
        <title>Mutations improving production and secretion of extracellular lipase by Burkholderia glumae PG1.</title>
        <authorList>
            <person name="Knapp A."/>
            <person name="Voget S."/>
            <person name="Gao R."/>
            <person name="Zaburannyi N."/>
            <person name="Krysciak D."/>
            <person name="Breuer M."/>
            <person name="Hauer B."/>
            <person name="Streit W.R."/>
            <person name="Muller R."/>
            <person name="Daniel R."/>
            <person name="Jaeger K.E."/>
        </authorList>
    </citation>
    <scope>NUCLEOTIDE SEQUENCE [LARGE SCALE GENOMIC DNA]</scope>
    <source>
        <strain evidence="3 4">PG1</strain>
    </source>
</reference>
<dbReference type="InterPro" id="IPR003615">
    <property type="entry name" value="HNH_nuc"/>
</dbReference>
<gene>
    <name evidence="3" type="ORF">BGL_1c14990</name>
</gene>
<feature type="domain" description="HNH nuclease" evidence="2">
    <location>
        <begin position="202"/>
        <end position="251"/>
    </location>
</feature>
<evidence type="ECO:0000256" key="1">
    <source>
        <dbReference type="SAM" id="MobiDB-lite"/>
    </source>
</evidence>
<keyword evidence="4" id="KW-1185">Reference proteome</keyword>
<dbReference type="KEGG" id="bgp:BGL_1c14990"/>
<name>A0A0B6RY69_BURPL</name>
<evidence type="ECO:0000313" key="3">
    <source>
        <dbReference type="EMBL" id="AJK46015.1"/>
    </source>
</evidence>
<dbReference type="Proteomes" id="UP000031838">
    <property type="component" value="Chromosome 1"/>
</dbReference>
<evidence type="ECO:0000259" key="2">
    <source>
        <dbReference type="Pfam" id="PF13391"/>
    </source>
</evidence>
<dbReference type="RefSeq" id="WP_080937134.1">
    <property type="nucleotide sequence ID" value="NZ_CP002580.1"/>
</dbReference>
<sequence length="302" mass="33781">MPNDTSDATNQVASATKPALVSPLLTPGHLYRREDLQQLLDTRDATINTGVFRPAGYDSVLLFVTESKTSDRTQYVDKLEGDVLTWQGQEAGRTDAMIIEHAARGLELLLFYRKKKYEYAKAAFRYEGPFRYVSHDGARPTTFVMHRVDVDFAQAEAEVAASGEFDPNSIEDARQRLYRAIVRRQGQPAFRRALLNAYERRCAITGCAVEQVLEAAHIVPYRGPATNHVTNGLLLRGDLHTLFDLGALTIDPVTLRVVIAEALRSSDYGAWHDAPLRLPQSAAHRPSPEALGQHYAQHRPMR</sequence>